<sequence length="126" mass="13986">MTHLSFFVAVPRAPANSSSVQNEQSLALRTLTASECSGHLLPSCEHLRGQPGGSWAHRDLLEQHCRSDAGIFRQRADSCKVSRRRVWGLAGSSSHKMTPAIKNRRRRTRMPVILGEELSPTSSRQP</sequence>
<reference evidence="2 3" key="1">
    <citation type="journal article" date="2020" name="Nature">
        <title>Six reference-quality genomes reveal evolution of bat adaptations.</title>
        <authorList>
            <person name="Jebb D."/>
            <person name="Huang Z."/>
            <person name="Pippel M."/>
            <person name="Hughes G.M."/>
            <person name="Lavrichenko K."/>
            <person name="Devanna P."/>
            <person name="Winkler S."/>
            <person name="Jermiin L.S."/>
            <person name="Skirmuntt E.C."/>
            <person name="Katzourakis A."/>
            <person name="Burkitt-Gray L."/>
            <person name="Ray D.A."/>
            <person name="Sullivan K.A.M."/>
            <person name="Roscito J.G."/>
            <person name="Kirilenko B.M."/>
            <person name="Davalos L.M."/>
            <person name="Corthals A.P."/>
            <person name="Power M.L."/>
            <person name="Jones G."/>
            <person name="Ransome R.D."/>
            <person name="Dechmann D.K.N."/>
            <person name="Locatelli A.G."/>
            <person name="Puechmaille S.J."/>
            <person name="Fedrigo O."/>
            <person name="Jarvis E.D."/>
            <person name="Hiller M."/>
            <person name="Vernes S.C."/>
            <person name="Myers E.W."/>
            <person name="Teeling E.C."/>
        </authorList>
    </citation>
    <scope>NUCLEOTIDE SEQUENCE [LARGE SCALE GENOMIC DNA]</scope>
    <source>
        <strain evidence="2">MMolMol1</strain>
        <tissue evidence="2">Muscle</tissue>
    </source>
</reference>
<dbReference type="Proteomes" id="UP000550707">
    <property type="component" value="Unassembled WGS sequence"/>
</dbReference>
<dbReference type="EMBL" id="JACASF010000014">
    <property type="protein sequence ID" value="KAF6433804.1"/>
    <property type="molecule type" value="Genomic_DNA"/>
</dbReference>
<proteinExistence type="predicted"/>
<evidence type="ECO:0000313" key="3">
    <source>
        <dbReference type="Proteomes" id="UP000550707"/>
    </source>
</evidence>
<evidence type="ECO:0000256" key="1">
    <source>
        <dbReference type="SAM" id="MobiDB-lite"/>
    </source>
</evidence>
<feature type="region of interest" description="Disordered" evidence="1">
    <location>
        <begin position="92"/>
        <end position="126"/>
    </location>
</feature>
<name>A0A7J8EEB0_MOLMO</name>
<keyword evidence="3" id="KW-1185">Reference proteome</keyword>
<organism evidence="2 3">
    <name type="scientific">Molossus molossus</name>
    <name type="common">Pallas' mastiff bat</name>
    <name type="synonym">Vespertilio molossus</name>
    <dbReference type="NCBI Taxonomy" id="27622"/>
    <lineage>
        <taxon>Eukaryota</taxon>
        <taxon>Metazoa</taxon>
        <taxon>Chordata</taxon>
        <taxon>Craniata</taxon>
        <taxon>Vertebrata</taxon>
        <taxon>Euteleostomi</taxon>
        <taxon>Mammalia</taxon>
        <taxon>Eutheria</taxon>
        <taxon>Laurasiatheria</taxon>
        <taxon>Chiroptera</taxon>
        <taxon>Yangochiroptera</taxon>
        <taxon>Molossidae</taxon>
        <taxon>Molossus</taxon>
    </lineage>
</organism>
<gene>
    <name evidence="2" type="ORF">HJG59_008867</name>
</gene>
<accession>A0A7J8EEB0</accession>
<comment type="caution">
    <text evidence="2">The sequence shown here is derived from an EMBL/GenBank/DDBJ whole genome shotgun (WGS) entry which is preliminary data.</text>
</comment>
<dbReference type="AlphaFoldDB" id="A0A7J8EEB0"/>
<dbReference type="InParanoid" id="A0A7J8EEB0"/>
<protein>
    <submittedName>
        <fullName evidence="2">Uncharacterized protein</fullName>
    </submittedName>
</protein>
<evidence type="ECO:0000313" key="2">
    <source>
        <dbReference type="EMBL" id="KAF6433804.1"/>
    </source>
</evidence>